<evidence type="ECO:0000313" key="11">
    <source>
        <dbReference type="EMBL" id="CAG9785323.1"/>
    </source>
</evidence>
<comment type="similarity">
    <text evidence="10">Belongs to the ELO family.</text>
</comment>
<dbReference type="AlphaFoldDB" id="A0A9N9WA27"/>
<keyword evidence="5 10" id="KW-0276">Fatty acid metabolism</keyword>
<keyword evidence="4 10" id="KW-0812">Transmembrane</keyword>
<feature type="transmembrane region" description="Helical" evidence="10">
    <location>
        <begin position="158"/>
        <end position="175"/>
    </location>
</feature>
<dbReference type="Pfam" id="PF01151">
    <property type="entry name" value="ELO"/>
    <property type="match status" value="1"/>
</dbReference>
<keyword evidence="8 10" id="KW-0472">Membrane</keyword>
<reference evidence="11" key="1">
    <citation type="submission" date="2021-12" db="EMBL/GenBank/DDBJ databases">
        <authorList>
            <person name="King R."/>
        </authorList>
    </citation>
    <scope>NUCLEOTIDE SEQUENCE</scope>
</reference>
<accession>A0A9N9WA27</accession>
<keyword evidence="3 10" id="KW-0808">Transferase</keyword>
<evidence type="ECO:0000256" key="7">
    <source>
        <dbReference type="ARBA" id="ARBA00023098"/>
    </source>
</evidence>
<dbReference type="OrthoDB" id="434092at2759"/>
<evidence type="ECO:0000256" key="9">
    <source>
        <dbReference type="ARBA" id="ARBA00023160"/>
    </source>
</evidence>
<dbReference type="GO" id="GO:0034626">
    <property type="term" value="P:fatty acid elongation, polyunsaturated fatty acid"/>
    <property type="evidence" value="ECO:0007669"/>
    <property type="project" value="TreeGrafter"/>
</dbReference>
<organism evidence="11 12">
    <name type="scientific">Diatraea saccharalis</name>
    <name type="common">sugarcane borer</name>
    <dbReference type="NCBI Taxonomy" id="40085"/>
    <lineage>
        <taxon>Eukaryota</taxon>
        <taxon>Metazoa</taxon>
        <taxon>Ecdysozoa</taxon>
        <taxon>Arthropoda</taxon>
        <taxon>Hexapoda</taxon>
        <taxon>Insecta</taxon>
        <taxon>Pterygota</taxon>
        <taxon>Neoptera</taxon>
        <taxon>Endopterygota</taxon>
        <taxon>Lepidoptera</taxon>
        <taxon>Glossata</taxon>
        <taxon>Ditrysia</taxon>
        <taxon>Pyraloidea</taxon>
        <taxon>Crambidae</taxon>
        <taxon>Crambinae</taxon>
        <taxon>Diatraea</taxon>
    </lineage>
</organism>
<evidence type="ECO:0000256" key="6">
    <source>
        <dbReference type="ARBA" id="ARBA00022989"/>
    </source>
</evidence>
<comment type="caution">
    <text evidence="10">Lacks conserved residue(s) required for the propagation of feature annotation.</text>
</comment>
<feature type="transmembrane region" description="Helical" evidence="10">
    <location>
        <begin position="29"/>
        <end position="48"/>
    </location>
</feature>
<keyword evidence="9 10" id="KW-0275">Fatty acid biosynthesis</keyword>
<dbReference type="PANTHER" id="PTHR11157:SF21">
    <property type="entry name" value="ELONGATION OF VERY LONG CHAIN FATTY ACIDS PROTEIN"/>
    <property type="match status" value="1"/>
</dbReference>
<gene>
    <name evidence="11" type="ORF">DIATSA_LOCUS3365</name>
</gene>
<keyword evidence="6 10" id="KW-1133">Transmembrane helix</keyword>
<dbReference type="GO" id="GO:0034625">
    <property type="term" value="P:fatty acid elongation, monounsaturated fatty acid"/>
    <property type="evidence" value="ECO:0007669"/>
    <property type="project" value="TreeGrafter"/>
</dbReference>
<dbReference type="EMBL" id="OU893344">
    <property type="protein sequence ID" value="CAG9785323.1"/>
    <property type="molecule type" value="Genomic_DNA"/>
</dbReference>
<evidence type="ECO:0000256" key="5">
    <source>
        <dbReference type="ARBA" id="ARBA00022832"/>
    </source>
</evidence>
<dbReference type="Proteomes" id="UP001153714">
    <property type="component" value="Chromosome 13"/>
</dbReference>
<evidence type="ECO:0000256" key="4">
    <source>
        <dbReference type="ARBA" id="ARBA00022692"/>
    </source>
</evidence>
<dbReference type="GO" id="GO:0009922">
    <property type="term" value="F:fatty acid elongase activity"/>
    <property type="evidence" value="ECO:0007669"/>
    <property type="project" value="UniProtKB-EC"/>
</dbReference>
<evidence type="ECO:0000256" key="10">
    <source>
        <dbReference type="RuleBase" id="RU361115"/>
    </source>
</evidence>
<dbReference type="PANTHER" id="PTHR11157">
    <property type="entry name" value="FATTY ACID ACYL TRANSFERASE-RELATED"/>
    <property type="match status" value="1"/>
</dbReference>
<dbReference type="GO" id="GO:0019367">
    <property type="term" value="P:fatty acid elongation, saturated fatty acid"/>
    <property type="evidence" value="ECO:0007669"/>
    <property type="project" value="TreeGrafter"/>
</dbReference>
<dbReference type="GO" id="GO:0042761">
    <property type="term" value="P:very long-chain fatty acid biosynthetic process"/>
    <property type="evidence" value="ECO:0007669"/>
    <property type="project" value="TreeGrafter"/>
</dbReference>
<feature type="transmembrane region" description="Helical" evidence="10">
    <location>
        <begin position="68"/>
        <end position="90"/>
    </location>
</feature>
<evidence type="ECO:0000256" key="8">
    <source>
        <dbReference type="ARBA" id="ARBA00023136"/>
    </source>
</evidence>
<dbReference type="GO" id="GO:0005789">
    <property type="term" value="C:endoplasmic reticulum membrane"/>
    <property type="evidence" value="ECO:0007669"/>
    <property type="project" value="TreeGrafter"/>
</dbReference>
<evidence type="ECO:0000256" key="2">
    <source>
        <dbReference type="ARBA" id="ARBA00022516"/>
    </source>
</evidence>
<name>A0A9N9WA27_9NEOP</name>
<evidence type="ECO:0000256" key="3">
    <source>
        <dbReference type="ARBA" id="ARBA00022679"/>
    </source>
</evidence>
<keyword evidence="12" id="KW-1185">Reference proteome</keyword>
<evidence type="ECO:0000256" key="1">
    <source>
        <dbReference type="ARBA" id="ARBA00004141"/>
    </source>
</evidence>
<proteinExistence type="inferred from homology"/>
<feature type="transmembrane region" description="Helical" evidence="10">
    <location>
        <begin position="116"/>
        <end position="146"/>
    </location>
</feature>
<comment type="catalytic activity">
    <reaction evidence="10">
        <text>a very-long-chain acyl-CoA + malonyl-CoA + H(+) = a very-long-chain 3-oxoacyl-CoA + CO2 + CoA</text>
        <dbReference type="Rhea" id="RHEA:32727"/>
        <dbReference type="ChEBI" id="CHEBI:15378"/>
        <dbReference type="ChEBI" id="CHEBI:16526"/>
        <dbReference type="ChEBI" id="CHEBI:57287"/>
        <dbReference type="ChEBI" id="CHEBI:57384"/>
        <dbReference type="ChEBI" id="CHEBI:90725"/>
        <dbReference type="ChEBI" id="CHEBI:90736"/>
        <dbReference type="EC" id="2.3.1.199"/>
    </reaction>
</comment>
<keyword evidence="7 10" id="KW-0443">Lipid metabolism</keyword>
<evidence type="ECO:0000313" key="12">
    <source>
        <dbReference type="Proteomes" id="UP001153714"/>
    </source>
</evidence>
<reference evidence="11" key="2">
    <citation type="submission" date="2022-10" db="EMBL/GenBank/DDBJ databases">
        <authorList>
            <consortium name="ENA_rothamsted_submissions"/>
            <consortium name="culmorum"/>
            <person name="King R."/>
        </authorList>
    </citation>
    <scope>NUCLEOTIDE SEQUENCE</scope>
</reference>
<protein>
    <recommendedName>
        <fullName evidence="10">Elongation of very long chain fatty acids protein</fullName>
        <ecNumber evidence="10">2.3.1.199</ecNumber>
    </recommendedName>
    <alternativeName>
        <fullName evidence="10">Very-long-chain 3-oxoacyl-CoA synthase</fullName>
    </alternativeName>
</protein>
<comment type="subcellular location">
    <subcellularLocation>
        <location evidence="1">Membrane</location>
        <topology evidence="1">Multi-pass membrane protein</topology>
    </subcellularLocation>
</comment>
<sequence length="225" mass="26639">MAAIIHKLWQGYQIVFEDWPDPRTKSWPLVAKPYQGLLLLGLYLMFVLKWGPKWMKDRPPFNLNKLLIAYNALQVVFCVYLFSSAIYYAWGNQYKWLCEPVDFEINETSMKIAKLVYLYFLLKVLDLFDTLQFFLCVVHMGCIVFIPDCAFPRWTAALFLPQDLFMLMLFIDFYVKTYIKKKPKEETVKNTKDLAYEIETESNQNGTVDMKQFDINNNSNKEHTN</sequence>
<dbReference type="GO" id="GO:0030148">
    <property type="term" value="P:sphingolipid biosynthetic process"/>
    <property type="evidence" value="ECO:0007669"/>
    <property type="project" value="TreeGrafter"/>
</dbReference>
<keyword evidence="2 10" id="KW-0444">Lipid biosynthesis</keyword>
<dbReference type="InterPro" id="IPR002076">
    <property type="entry name" value="ELO_fam"/>
</dbReference>
<dbReference type="EC" id="2.3.1.199" evidence="10"/>